<proteinExistence type="predicted"/>
<dbReference type="PANTHER" id="PTHR38471:SF2">
    <property type="entry name" value="FOUR HELIX BUNDLE PROTEIN"/>
    <property type="match status" value="1"/>
</dbReference>
<dbReference type="NCBIfam" id="TIGR02436">
    <property type="entry name" value="four helix bundle protein"/>
    <property type="match status" value="1"/>
</dbReference>
<evidence type="ECO:0000313" key="2">
    <source>
        <dbReference type="Proteomes" id="UP000231382"/>
    </source>
</evidence>
<accession>A0A2H0W5K7</accession>
<name>A0A2H0W5K7_9BACT</name>
<dbReference type="EMBL" id="PEZW01000027">
    <property type="protein sequence ID" value="PIS07375.1"/>
    <property type="molecule type" value="Genomic_DNA"/>
</dbReference>
<dbReference type="InterPro" id="IPR036583">
    <property type="entry name" value="23S_rRNA_IVS_sf"/>
</dbReference>
<dbReference type="Proteomes" id="UP000231382">
    <property type="component" value="Unassembled WGS sequence"/>
</dbReference>
<evidence type="ECO:0000313" key="1">
    <source>
        <dbReference type="EMBL" id="PIS07375.1"/>
    </source>
</evidence>
<dbReference type="Gene3D" id="1.20.1440.60">
    <property type="entry name" value="23S rRNA-intervening sequence"/>
    <property type="match status" value="1"/>
</dbReference>
<dbReference type="PANTHER" id="PTHR38471">
    <property type="entry name" value="FOUR HELIX BUNDLE PROTEIN"/>
    <property type="match status" value="1"/>
</dbReference>
<organism evidence="1 2">
    <name type="scientific">Candidatus Berkelbacteria bacterium CG10_big_fil_rev_8_21_14_0_10_43_13</name>
    <dbReference type="NCBI Taxonomy" id="1974514"/>
    <lineage>
        <taxon>Bacteria</taxon>
        <taxon>Candidatus Berkelbacteria</taxon>
    </lineage>
</organism>
<dbReference type="AlphaFoldDB" id="A0A2H0W5K7"/>
<protein>
    <submittedName>
        <fullName evidence="1">Four helix bundle protein</fullName>
    </submittedName>
</protein>
<dbReference type="InterPro" id="IPR012657">
    <property type="entry name" value="23S_rRNA-intervening_sequence"/>
</dbReference>
<reference evidence="2" key="1">
    <citation type="submission" date="2017-09" db="EMBL/GenBank/DDBJ databases">
        <title>Depth-based differentiation of microbial function through sediment-hosted aquifers and enrichment of novel symbionts in the deep terrestrial subsurface.</title>
        <authorList>
            <person name="Probst A.J."/>
            <person name="Ladd B."/>
            <person name="Jarett J.K."/>
            <person name="Geller-Mcgrath D.E."/>
            <person name="Sieber C.M.K."/>
            <person name="Emerson J.B."/>
            <person name="Anantharaman K."/>
            <person name="Thomas B.C."/>
            <person name="Malmstrom R."/>
            <person name="Stieglmeier M."/>
            <person name="Klingl A."/>
            <person name="Woyke T."/>
            <person name="Ryan C.M."/>
            <person name="Banfield J.F."/>
        </authorList>
    </citation>
    <scope>NUCLEOTIDE SEQUENCE [LARGE SCALE GENOMIC DNA]</scope>
</reference>
<comment type="caution">
    <text evidence="1">The sequence shown here is derived from an EMBL/GenBank/DDBJ whole genome shotgun (WGS) entry which is preliminary data.</text>
</comment>
<dbReference type="SUPFAM" id="SSF158446">
    <property type="entry name" value="IVS-encoded protein-like"/>
    <property type="match status" value="1"/>
</dbReference>
<sequence length="116" mass="13545">MAFCKFEEIIAWQKSKILVVECYKTFRNLRDYSFKDQILRAVVSIMNNIAEGFERKGERQFRHFLFISKGSCAEVQSMLYLALDLKYISDDQFKDLSEKSIEVSKLLAGLIKSLTE</sequence>
<dbReference type="CDD" id="cd16377">
    <property type="entry name" value="23S_rRNA_IVP_like"/>
    <property type="match status" value="1"/>
</dbReference>
<dbReference type="Pfam" id="PF05635">
    <property type="entry name" value="23S_rRNA_IVP"/>
    <property type="match status" value="1"/>
</dbReference>
<gene>
    <name evidence="1" type="ORF">COT78_04020</name>
</gene>